<keyword evidence="3" id="KW-1185">Reference proteome</keyword>
<evidence type="ECO:0000313" key="3">
    <source>
        <dbReference type="Proteomes" id="UP000011519"/>
    </source>
</evidence>
<dbReference type="RefSeq" id="WP_006652575.1">
    <property type="nucleotide sequence ID" value="NZ_AOIM01000016.1"/>
</dbReference>
<protein>
    <submittedName>
        <fullName evidence="2">Uncharacterized protein</fullName>
    </submittedName>
</protein>
<evidence type="ECO:0000256" key="1">
    <source>
        <dbReference type="SAM" id="MobiDB-lite"/>
    </source>
</evidence>
<reference evidence="2 3" key="1">
    <citation type="journal article" date="2014" name="PLoS Genet.">
        <title>Phylogenetically driven sequencing of extremely halophilic archaea reveals strategies for static and dynamic osmo-response.</title>
        <authorList>
            <person name="Becker E.A."/>
            <person name="Seitzer P.M."/>
            <person name="Tritt A."/>
            <person name="Larsen D."/>
            <person name="Krusor M."/>
            <person name="Yao A.I."/>
            <person name="Wu D."/>
            <person name="Madern D."/>
            <person name="Eisen J.A."/>
            <person name="Darling A.E."/>
            <person name="Facciotti M.T."/>
        </authorList>
    </citation>
    <scope>NUCLEOTIDE SEQUENCE [LARGE SCALE GENOMIC DNA]</scope>
    <source>
        <strain evidence="2 3">JCM 10989</strain>
    </source>
</reference>
<dbReference type="STRING" id="1227493.C483_06722"/>
<dbReference type="OrthoDB" id="170770at2157"/>
<dbReference type="PATRIC" id="fig|1227493.4.peg.1327"/>
<evidence type="ECO:0000313" key="2">
    <source>
        <dbReference type="EMBL" id="ELY92820.1"/>
    </source>
</evidence>
<organism evidence="2 3">
    <name type="scientific">Natrialba hulunbeirensis JCM 10989</name>
    <dbReference type="NCBI Taxonomy" id="1227493"/>
    <lineage>
        <taxon>Archaea</taxon>
        <taxon>Methanobacteriati</taxon>
        <taxon>Methanobacteriota</taxon>
        <taxon>Stenosarchaea group</taxon>
        <taxon>Halobacteria</taxon>
        <taxon>Halobacteriales</taxon>
        <taxon>Natrialbaceae</taxon>
        <taxon>Natrialba</taxon>
    </lineage>
</organism>
<proteinExistence type="predicted"/>
<sequence length="120" mass="13585">MAAGFAFVLMLFVALAFTVGLYLLIADETSNPTVMDREQAEAEAKRRGGLQQGQNYEETHNHNRNYNDSHHDHSERAPLESDTRSDRERATRSRSDHGKPSSDDSDTTEDTSGWEFDHET</sequence>
<dbReference type="InterPro" id="IPR058456">
    <property type="entry name" value="DUF8143"/>
</dbReference>
<dbReference type="Proteomes" id="UP000011519">
    <property type="component" value="Unassembled WGS sequence"/>
</dbReference>
<feature type="region of interest" description="Disordered" evidence="1">
    <location>
        <begin position="28"/>
        <end position="120"/>
    </location>
</feature>
<comment type="caution">
    <text evidence="2">The sequence shown here is derived from an EMBL/GenBank/DDBJ whole genome shotgun (WGS) entry which is preliminary data.</text>
</comment>
<dbReference type="EMBL" id="AOIM01000016">
    <property type="protein sequence ID" value="ELY92820.1"/>
    <property type="molecule type" value="Genomic_DNA"/>
</dbReference>
<name>M0A230_9EURY</name>
<dbReference type="Pfam" id="PF26467">
    <property type="entry name" value="DUF8143"/>
    <property type="match status" value="1"/>
</dbReference>
<accession>M0A230</accession>
<gene>
    <name evidence="2" type="ORF">C483_06722</name>
</gene>
<feature type="compositionally biased region" description="Basic and acidic residues" evidence="1">
    <location>
        <begin position="57"/>
        <end position="102"/>
    </location>
</feature>
<dbReference type="AlphaFoldDB" id="M0A230"/>
<feature type="compositionally biased region" description="Basic and acidic residues" evidence="1">
    <location>
        <begin position="35"/>
        <end position="46"/>
    </location>
</feature>